<dbReference type="InterPro" id="IPR000994">
    <property type="entry name" value="Pept_M24"/>
</dbReference>
<name>A0A0N1MSQ6_9GAMM</name>
<keyword evidence="3" id="KW-0031">Aminopeptidase</keyword>
<dbReference type="InterPro" id="IPR000587">
    <property type="entry name" value="Creatinase_N"/>
</dbReference>
<dbReference type="STRING" id="187330.AMS58_15415"/>
<dbReference type="RefSeq" id="WP_054455706.1">
    <property type="nucleotide sequence ID" value="NZ_LHPH01000027.1"/>
</dbReference>
<proteinExistence type="predicted"/>
<evidence type="ECO:0000259" key="2">
    <source>
        <dbReference type="Pfam" id="PF01321"/>
    </source>
</evidence>
<dbReference type="Gene3D" id="3.90.230.10">
    <property type="entry name" value="Creatinase/methionine aminopeptidase superfamily"/>
    <property type="match status" value="1"/>
</dbReference>
<feature type="domain" description="Peptidase M24" evidence="1">
    <location>
        <begin position="142"/>
        <end position="343"/>
    </location>
</feature>
<protein>
    <submittedName>
        <fullName evidence="3">Xaa-Pro aminopeptidase</fullName>
    </submittedName>
</protein>
<dbReference type="SUPFAM" id="SSF53092">
    <property type="entry name" value="Creatinase/prolidase N-terminal domain"/>
    <property type="match status" value="1"/>
</dbReference>
<dbReference type="PANTHER" id="PTHR46112:SF3">
    <property type="entry name" value="AMINOPEPTIDASE YPDF"/>
    <property type="match status" value="1"/>
</dbReference>
<keyword evidence="4" id="KW-1185">Reference proteome</keyword>
<dbReference type="SUPFAM" id="SSF55920">
    <property type="entry name" value="Creatinase/aminopeptidase"/>
    <property type="match status" value="1"/>
</dbReference>
<dbReference type="OrthoDB" id="9806388at2"/>
<sequence length="361" mass="40159">MNSHFFQRQQILKQQLINDNLTAILVLGHENIRYLSGFSGNAAYAIVTPASCVLITDYRYFERAKQECQGFEVICRDRDNESLGHCINRFLPANSDLGFDAAFINVALWQQVANDLNSHTLVPIQGVIERQRMIKNDWEVTQIKAAAAIADEALAHTLPYFKVGVSERDLALELEFRMQKLGSEGMSFATILMFAERTSLPHGSPSERTLKEGDFITLDFGAVINGYRSDMTRSYVLGKASSKQTQIYNAVATAQQTAINLLKPGVDCIDLQNASQRVLDDSGYGKWAGQGLGHGLGLFLHEHPFINKNVSHVLEIGNVITIEPGIYIPDFGGVRLEEDILITPTGYEILTHAPKPFELEL</sequence>
<evidence type="ECO:0000259" key="1">
    <source>
        <dbReference type="Pfam" id="PF00557"/>
    </source>
</evidence>
<dbReference type="InterPro" id="IPR050659">
    <property type="entry name" value="Peptidase_M24B"/>
</dbReference>
<dbReference type="Pfam" id="PF00557">
    <property type="entry name" value="Peptidase_M24"/>
    <property type="match status" value="1"/>
</dbReference>
<gene>
    <name evidence="3" type="ORF">ADS77_18260</name>
</gene>
<dbReference type="EMBL" id="LHPH01000027">
    <property type="protein sequence ID" value="KPH58000.1"/>
    <property type="molecule type" value="Genomic_DNA"/>
</dbReference>
<dbReference type="AlphaFoldDB" id="A0A0N1MSQ6"/>
<dbReference type="PANTHER" id="PTHR46112">
    <property type="entry name" value="AMINOPEPTIDASE"/>
    <property type="match status" value="1"/>
</dbReference>
<evidence type="ECO:0000313" key="4">
    <source>
        <dbReference type="Proteomes" id="UP000037848"/>
    </source>
</evidence>
<dbReference type="InterPro" id="IPR029149">
    <property type="entry name" value="Creatin/AminoP/Spt16_N"/>
</dbReference>
<evidence type="ECO:0000313" key="3">
    <source>
        <dbReference type="EMBL" id="KPH58000.1"/>
    </source>
</evidence>
<reference evidence="3 4" key="1">
    <citation type="submission" date="2015-08" db="EMBL/GenBank/DDBJ databases">
        <title>Draft Genome Sequence of Pseudoalteromonas porphyrae UCD-SED14.</title>
        <authorList>
            <person name="Coil D.A."/>
            <person name="Jospin G."/>
            <person name="Lee R.D."/>
            <person name="Eisen J.A."/>
        </authorList>
    </citation>
    <scope>NUCLEOTIDE SEQUENCE [LARGE SCALE GENOMIC DNA]</scope>
    <source>
        <strain evidence="3 4">UCD-SED14</strain>
    </source>
</reference>
<dbReference type="Gene3D" id="3.40.350.10">
    <property type="entry name" value="Creatinase/prolidase N-terminal domain"/>
    <property type="match status" value="1"/>
</dbReference>
<accession>A0A0N1MSQ6</accession>
<dbReference type="GO" id="GO:0004177">
    <property type="term" value="F:aminopeptidase activity"/>
    <property type="evidence" value="ECO:0007669"/>
    <property type="project" value="UniProtKB-KW"/>
</dbReference>
<dbReference type="Pfam" id="PF01321">
    <property type="entry name" value="Creatinase_N"/>
    <property type="match status" value="1"/>
</dbReference>
<keyword evidence="3" id="KW-0645">Protease</keyword>
<comment type="caution">
    <text evidence="3">The sequence shown here is derived from an EMBL/GenBank/DDBJ whole genome shotgun (WGS) entry which is preliminary data.</text>
</comment>
<dbReference type="Proteomes" id="UP000037848">
    <property type="component" value="Unassembled WGS sequence"/>
</dbReference>
<keyword evidence="3" id="KW-0378">Hydrolase</keyword>
<organism evidence="3 4">
    <name type="scientific">Pseudoalteromonas porphyrae</name>
    <dbReference type="NCBI Taxonomy" id="187330"/>
    <lineage>
        <taxon>Bacteria</taxon>
        <taxon>Pseudomonadati</taxon>
        <taxon>Pseudomonadota</taxon>
        <taxon>Gammaproteobacteria</taxon>
        <taxon>Alteromonadales</taxon>
        <taxon>Pseudoalteromonadaceae</taxon>
        <taxon>Pseudoalteromonas</taxon>
    </lineage>
</organism>
<dbReference type="PATRIC" id="fig|187330.3.peg.2299"/>
<dbReference type="InterPro" id="IPR036005">
    <property type="entry name" value="Creatinase/aminopeptidase-like"/>
</dbReference>
<feature type="domain" description="Creatinase N-terminal" evidence="2">
    <location>
        <begin position="10"/>
        <end position="134"/>
    </location>
</feature>